<keyword evidence="4" id="KW-1185">Reference proteome</keyword>
<dbReference type="Proteomes" id="UP001318860">
    <property type="component" value="Unassembled WGS sequence"/>
</dbReference>
<gene>
    <name evidence="3" type="ORF">DH2020_004131</name>
</gene>
<dbReference type="Gene3D" id="3.30.420.10">
    <property type="entry name" value="Ribonuclease H-like superfamily/Ribonuclease H"/>
    <property type="match status" value="1"/>
</dbReference>
<evidence type="ECO:0000259" key="1">
    <source>
        <dbReference type="Pfam" id="PF13456"/>
    </source>
</evidence>
<feature type="domain" description="RNase H type-1" evidence="1">
    <location>
        <begin position="336"/>
        <end position="457"/>
    </location>
</feature>
<evidence type="ECO:0000313" key="4">
    <source>
        <dbReference type="Proteomes" id="UP001318860"/>
    </source>
</evidence>
<dbReference type="Pfam" id="PF13966">
    <property type="entry name" value="zf-RVT"/>
    <property type="match status" value="1"/>
</dbReference>
<dbReference type="InterPro" id="IPR002156">
    <property type="entry name" value="RNaseH_domain"/>
</dbReference>
<name>A0ABR0XNL3_REHGL</name>
<proteinExistence type="predicted"/>
<feature type="domain" description="Reverse transcriptase zinc-binding" evidence="2">
    <location>
        <begin position="183"/>
        <end position="232"/>
    </location>
</feature>
<accession>A0ABR0XNL3</accession>
<organism evidence="3 4">
    <name type="scientific">Rehmannia glutinosa</name>
    <name type="common">Chinese foxglove</name>
    <dbReference type="NCBI Taxonomy" id="99300"/>
    <lineage>
        <taxon>Eukaryota</taxon>
        <taxon>Viridiplantae</taxon>
        <taxon>Streptophyta</taxon>
        <taxon>Embryophyta</taxon>
        <taxon>Tracheophyta</taxon>
        <taxon>Spermatophyta</taxon>
        <taxon>Magnoliopsida</taxon>
        <taxon>eudicotyledons</taxon>
        <taxon>Gunneridae</taxon>
        <taxon>Pentapetalae</taxon>
        <taxon>asterids</taxon>
        <taxon>lamiids</taxon>
        <taxon>Lamiales</taxon>
        <taxon>Orobanchaceae</taxon>
        <taxon>Rehmannieae</taxon>
        <taxon>Rehmannia</taxon>
    </lineage>
</organism>
<dbReference type="CDD" id="cd06222">
    <property type="entry name" value="RNase_H_like"/>
    <property type="match status" value="1"/>
</dbReference>
<evidence type="ECO:0000313" key="3">
    <source>
        <dbReference type="EMBL" id="KAK6160750.1"/>
    </source>
</evidence>
<comment type="caution">
    <text evidence="3">The sequence shown here is derived from an EMBL/GenBank/DDBJ whole genome shotgun (WGS) entry which is preliminary data.</text>
</comment>
<dbReference type="InterPro" id="IPR036397">
    <property type="entry name" value="RNaseH_sf"/>
</dbReference>
<dbReference type="EMBL" id="JABTTQ020000003">
    <property type="protein sequence ID" value="KAK6160750.1"/>
    <property type="molecule type" value="Genomic_DNA"/>
</dbReference>
<reference evidence="3 4" key="1">
    <citation type="journal article" date="2021" name="Comput. Struct. Biotechnol. J.">
        <title>De novo genome assembly of the potent medicinal plant Rehmannia glutinosa using nanopore technology.</title>
        <authorList>
            <person name="Ma L."/>
            <person name="Dong C."/>
            <person name="Song C."/>
            <person name="Wang X."/>
            <person name="Zheng X."/>
            <person name="Niu Y."/>
            <person name="Chen S."/>
            <person name="Feng W."/>
        </authorList>
    </citation>
    <scope>NUCLEOTIDE SEQUENCE [LARGE SCALE GENOMIC DNA]</scope>
    <source>
        <strain evidence="3">DH-2019</strain>
    </source>
</reference>
<dbReference type="PANTHER" id="PTHR33116:SF86">
    <property type="entry name" value="REVERSE TRANSCRIPTASE DOMAIN-CONTAINING PROTEIN"/>
    <property type="match status" value="1"/>
</dbReference>
<dbReference type="Pfam" id="PF13456">
    <property type="entry name" value="RVT_3"/>
    <property type="match status" value="1"/>
</dbReference>
<evidence type="ECO:0000259" key="2">
    <source>
        <dbReference type="Pfam" id="PF13966"/>
    </source>
</evidence>
<dbReference type="PANTHER" id="PTHR33116">
    <property type="entry name" value="REVERSE TRANSCRIPTASE ZINC-BINDING DOMAIN-CONTAINING PROTEIN-RELATED-RELATED"/>
    <property type="match status" value="1"/>
</dbReference>
<protein>
    <recommendedName>
        <fullName evidence="5">Reverse transcriptase zinc-binding domain-containing protein</fullName>
    </recommendedName>
</protein>
<dbReference type="InterPro" id="IPR026960">
    <property type="entry name" value="RVT-Znf"/>
</dbReference>
<sequence length="485" mass="55103">MSANYLWGGAADRKNIHWLSWKKIARKKEQGGLGFRHLRAFNLALLAKQAWRLLTRLYSLLARLLRAKYYPNGNFLSARLGSRPSWSWRSILESRPAIFLGARRLIRSGTSTRIWLDPWIPRKSDFFAHPLGTIEDFNAIVSALIDVNNSCWCEDIIRDMFNHEEASLILSMPISACHSEDLWCWHPNKNALATVDFLANHHIVSSDNCPLCSLPEDANHIFFFCRFAKHVWQCFGISDIILRFMQSSFSSWFQDVILRSPTDVGNLFTTLSFLIWYHRNKRKFESVPMDPISVIMVAHSILRDFNLAECNPEVLPASLAHPLNPTPLENLHCICFDGVVSAYSRCCGIGVAAFNDMGHFVEGISKNVLGIVDPEVAECLALKEAIKLAEKLNIGPFSIFCDATQVILAANEQVLSSSASSGIVQDIIELKRVVPLKGIFWFRRSFNFVAHSLANYAKSMMSDLFLWDHLLEPLCQSLMDDFQQF</sequence>
<dbReference type="InterPro" id="IPR012337">
    <property type="entry name" value="RNaseH-like_sf"/>
</dbReference>
<dbReference type="InterPro" id="IPR044730">
    <property type="entry name" value="RNase_H-like_dom_plant"/>
</dbReference>
<evidence type="ECO:0008006" key="5">
    <source>
        <dbReference type="Google" id="ProtNLM"/>
    </source>
</evidence>
<dbReference type="SUPFAM" id="SSF53098">
    <property type="entry name" value="Ribonuclease H-like"/>
    <property type="match status" value="1"/>
</dbReference>